<dbReference type="PANTHER" id="PTHR22642:SF2">
    <property type="entry name" value="PROTEIN LONG AFTER FAR-RED 3"/>
    <property type="match status" value="1"/>
</dbReference>
<name>A0A975Y1V1_9ACTN</name>
<sequence length="534" mass="56113">MTRILLRGGYVHTPADPHATALCVEDGTIVWTGDDDASVHFADNADRIVELDGRLVTPAFVDAHAHLAQTGFAAVSVDLTGVASLHEALDALAAHTRATSSPVVLGQGWDETLWPEQRPFTREEVDRATDGRPAYLGRVDVHSAVVSTAFLDACPEMVHAEGYDASGLVSRDAHHLAREGLFRLLPPSAREDAILRALQDAARHGIGMVHELGAPHICPPEDLQISAALTARATLPEVVGYWGELGAVDTAVALGCAGNAGDLCMDGSVGSRTSALHAPYADAETSGHLYLDAGQVTEHVVACTRAGLQSGFHVIGDRAVAEVVAGLRAAAELLGAPAIVQARHRLEHVEMASPAEMAVLGELGVTASMQPMFDGYWGGTDSLYAQRLGAERALPMNAFASMNRAGVALAFGSDTPVTPFEPWGAVRAAAWHHTDTERITVRAAFNAHTRGGWRAARRDEGGVIALGAPASIAVWDVPGSLTVQTPDSRVAAWSTDPRAGVPQLPDLAPDTELPACVLTLVAGEIAYEHEGALT</sequence>
<protein>
    <submittedName>
        <fullName evidence="2">Amidohydrolase family protein</fullName>
    </submittedName>
</protein>
<evidence type="ECO:0000313" key="2">
    <source>
        <dbReference type="EMBL" id="QWZ09784.1"/>
    </source>
</evidence>
<dbReference type="EMBL" id="CP077062">
    <property type="protein sequence ID" value="QWZ09784.1"/>
    <property type="molecule type" value="Genomic_DNA"/>
</dbReference>
<evidence type="ECO:0000313" key="3">
    <source>
        <dbReference type="Proteomes" id="UP000683575"/>
    </source>
</evidence>
<accession>A0A975Y1V1</accession>
<dbReference type="Proteomes" id="UP000683575">
    <property type="component" value="Chromosome"/>
</dbReference>
<evidence type="ECO:0000259" key="1">
    <source>
        <dbReference type="Pfam" id="PF07969"/>
    </source>
</evidence>
<dbReference type="Pfam" id="PF07969">
    <property type="entry name" value="Amidohydro_3"/>
    <property type="match status" value="1"/>
</dbReference>
<reference evidence="2" key="1">
    <citation type="submission" date="2021-06" db="EMBL/GenBank/DDBJ databases">
        <title>Complete genome sequence of Nocardioides sp. G188.</title>
        <authorList>
            <person name="Im W.-T."/>
        </authorList>
    </citation>
    <scope>NUCLEOTIDE SEQUENCE</scope>
    <source>
        <strain evidence="2">G188</strain>
    </source>
</reference>
<proteinExistence type="predicted"/>
<organism evidence="2 3">
    <name type="scientific">Nocardioides panacis</name>
    <dbReference type="NCBI Taxonomy" id="2849501"/>
    <lineage>
        <taxon>Bacteria</taxon>
        <taxon>Bacillati</taxon>
        <taxon>Actinomycetota</taxon>
        <taxon>Actinomycetes</taxon>
        <taxon>Propionibacteriales</taxon>
        <taxon>Nocardioidaceae</taxon>
        <taxon>Nocardioides</taxon>
    </lineage>
</organism>
<dbReference type="KEGG" id="nps:KRR39_08645"/>
<dbReference type="AlphaFoldDB" id="A0A975Y1V1"/>
<dbReference type="InterPro" id="IPR013108">
    <property type="entry name" value="Amidohydro_3"/>
</dbReference>
<dbReference type="PANTHER" id="PTHR22642">
    <property type="entry name" value="IMIDAZOLONEPROPIONASE"/>
    <property type="match status" value="1"/>
</dbReference>
<dbReference type="RefSeq" id="WP_216941630.1">
    <property type="nucleotide sequence ID" value="NZ_CP077062.1"/>
</dbReference>
<feature type="domain" description="Amidohydrolase 3" evidence="1">
    <location>
        <begin position="48"/>
        <end position="527"/>
    </location>
</feature>
<keyword evidence="3" id="KW-1185">Reference proteome</keyword>
<gene>
    <name evidence="2" type="ORF">KRR39_08645</name>
</gene>